<dbReference type="Gene3D" id="3.40.47.10">
    <property type="match status" value="2"/>
</dbReference>
<dbReference type="GO" id="GO:0005829">
    <property type="term" value="C:cytosol"/>
    <property type="evidence" value="ECO:0007669"/>
    <property type="project" value="TreeGrafter"/>
</dbReference>
<dbReference type="UniPathway" id="UPA00094"/>
<dbReference type="InterPro" id="IPR014030">
    <property type="entry name" value="Ketoacyl_synth_N"/>
</dbReference>
<dbReference type="AlphaFoldDB" id="A0A1H5FVU1"/>
<keyword evidence="7" id="KW-0444">Lipid biosynthesis</keyword>
<dbReference type="Pfam" id="PF02801">
    <property type="entry name" value="Ketoacyl-synt_C"/>
    <property type="match status" value="1"/>
</dbReference>
<keyword evidence="10" id="KW-0443">Lipid metabolism</keyword>
<comment type="catalytic activity">
    <reaction evidence="16">
        <text>(3Z)-decenoyl-[ACP] + malonyl-[ACP] + H(+) = 3-oxo-(5Z)-dodecenoyl-[ACP] + holo-[ACP] + CO2</text>
        <dbReference type="Rhea" id="RHEA:54940"/>
        <dbReference type="Rhea" id="RHEA-COMP:9623"/>
        <dbReference type="Rhea" id="RHEA-COMP:9685"/>
        <dbReference type="Rhea" id="RHEA-COMP:9927"/>
        <dbReference type="Rhea" id="RHEA-COMP:14042"/>
        <dbReference type="ChEBI" id="CHEBI:15378"/>
        <dbReference type="ChEBI" id="CHEBI:16526"/>
        <dbReference type="ChEBI" id="CHEBI:64479"/>
        <dbReference type="ChEBI" id="CHEBI:78449"/>
        <dbReference type="ChEBI" id="CHEBI:78798"/>
        <dbReference type="ChEBI" id="CHEBI:138410"/>
    </reaction>
    <physiologicalReaction direction="left-to-right" evidence="16">
        <dbReference type="Rhea" id="RHEA:54941"/>
    </physiologicalReaction>
</comment>
<dbReference type="Proteomes" id="UP000242849">
    <property type="component" value="Unassembled WGS sequence"/>
</dbReference>
<dbReference type="CDD" id="cd00834">
    <property type="entry name" value="KAS_I_II"/>
    <property type="match status" value="1"/>
</dbReference>
<gene>
    <name evidence="20" type="ORF">SAMN05421553_3978</name>
</gene>
<comment type="pathway">
    <text evidence="2">Lipid metabolism; fatty acid biosynthesis.</text>
</comment>
<dbReference type="InterPro" id="IPR018201">
    <property type="entry name" value="Ketoacyl_synth_AS"/>
</dbReference>
<dbReference type="FunFam" id="3.40.47.10:FF:000006">
    <property type="entry name" value="3-oxoacyl-[acyl-carrier-protein] synthase I"/>
    <property type="match status" value="1"/>
</dbReference>
<comment type="subunit">
    <text evidence="4">Homodimer.</text>
</comment>
<evidence type="ECO:0000256" key="8">
    <source>
        <dbReference type="ARBA" id="ARBA00022679"/>
    </source>
</evidence>
<evidence type="ECO:0000256" key="6">
    <source>
        <dbReference type="ARBA" id="ARBA00022490"/>
    </source>
</evidence>
<dbReference type="SUPFAM" id="SSF53901">
    <property type="entry name" value="Thiolase-like"/>
    <property type="match status" value="2"/>
</dbReference>
<dbReference type="NCBIfam" id="NF005935">
    <property type="entry name" value="PRK07967.1"/>
    <property type="match status" value="1"/>
</dbReference>
<evidence type="ECO:0000256" key="2">
    <source>
        <dbReference type="ARBA" id="ARBA00005194"/>
    </source>
</evidence>
<evidence type="ECO:0000256" key="11">
    <source>
        <dbReference type="ARBA" id="ARBA00023160"/>
    </source>
</evidence>
<evidence type="ECO:0000256" key="12">
    <source>
        <dbReference type="ARBA" id="ARBA00023315"/>
    </source>
</evidence>
<organism evidence="20 21">
    <name type="scientific">Pseudomonas anguilliseptica</name>
    <dbReference type="NCBI Taxonomy" id="53406"/>
    <lineage>
        <taxon>Bacteria</taxon>
        <taxon>Pseudomonadati</taxon>
        <taxon>Pseudomonadota</taxon>
        <taxon>Gammaproteobacteria</taxon>
        <taxon>Pseudomonadales</taxon>
        <taxon>Pseudomonadaceae</taxon>
        <taxon>Pseudomonas</taxon>
    </lineage>
</organism>
<keyword evidence="12" id="KW-0012">Acyltransferase</keyword>
<dbReference type="PROSITE" id="PS52004">
    <property type="entry name" value="KS3_2"/>
    <property type="match status" value="1"/>
</dbReference>
<comment type="catalytic activity">
    <reaction evidence="17">
        <text>a fatty acyl-[ACP] + malonyl-[ACP] + H(+) = a 3-oxoacyl-[ACP] + holo-[ACP] + CO2</text>
        <dbReference type="Rhea" id="RHEA:22836"/>
        <dbReference type="Rhea" id="RHEA-COMP:9623"/>
        <dbReference type="Rhea" id="RHEA-COMP:9685"/>
        <dbReference type="Rhea" id="RHEA-COMP:9916"/>
        <dbReference type="Rhea" id="RHEA-COMP:14125"/>
        <dbReference type="ChEBI" id="CHEBI:15378"/>
        <dbReference type="ChEBI" id="CHEBI:16526"/>
        <dbReference type="ChEBI" id="CHEBI:64479"/>
        <dbReference type="ChEBI" id="CHEBI:78449"/>
        <dbReference type="ChEBI" id="CHEBI:78776"/>
        <dbReference type="ChEBI" id="CHEBI:138651"/>
        <dbReference type="EC" id="2.3.1.41"/>
    </reaction>
    <physiologicalReaction direction="left-to-right" evidence="17">
        <dbReference type="Rhea" id="RHEA:22837"/>
    </physiologicalReaction>
</comment>
<reference evidence="21" key="1">
    <citation type="submission" date="2016-10" db="EMBL/GenBank/DDBJ databases">
        <authorList>
            <person name="Varghese N."/>
            <person name="Submissions S."/>
        </authorList>
    </citation>
    <scope>NUCLEOTIDE SEQUENCE [LARGE SCALE GENOMIC DNA]</scope>
    <source>
        <strain evidence="21">DSM 12111</strain>
    </source>
</reference>
<evidence type="ECO:0000256" key="18">
    <source>
        <dbReference type="RuleBase" id="RU003694"/>
    </source>
</evidence>
<evidence type="ECO:0000256" key="5">
    <source>
        <dbReference type="ARBA" id="ARBA00013191"/>
    </source>
</evidence>
<evidence type="ECO:0000256" key="9">
    <source>
        <dbReference type="ARBA" id="ARBA00022832"/>
    </source>
</evidence>
<dbReference type="PANTHER" id="PTHR11712:SF306">
    <property type="entry name" value="3-OXOACYL-[ACYL-CARRIER-PROTEIN] SYNTHASE 1"/>
    <property type="match status" value="1"/>
</dbReference>
<keyword evidence="11" id="KW-0275">Fatty acid biosynthesis</keyword>
<evidence type="ECO:0000256" key="7">
    <source>
        <dbReference type="ARBA" id="ARBA00022516"/>
    </source>
</evidence>
<evidence type="ECO:0000256" key="13">
    <source>
        <dbReference type="ARBA" id="ARBA00039450"/>
    </source>
</evidence>
<comment type="similarity">
    <text evidence="3 18">Belongs to the thiolase-like superfamily. Beta-ketoacyl-ACP synthases family.</text>
</comment>
<evidence type="ECO:0000256" key="1">
    <source>
        <dbReference type="ARBA" id="ARBA00004496"/>
    </source>
</evidence>
<protein>
    <recommendedName>
        <fullName evidence="13">3-oxoacyl-[acyl-carrier-protein] synthase 1</fullName>
        <ecNumber evidence="5">2.3.1.41</ecNumber>
    </recommendedName>
    <alternativeName>
        <fullName evidence="14">3-oxoacyl-[acyl-carrier-protein] synthase I</fullName>
    </alternativeName>
    <alternativeName>
        <fullName evidence="15">Beta-ketoacyl-ACP synthase I</fullName>
    </alternativeName>
</protein>
<dbReference type="PANTHER" id="PTHR11712">
    <property type="entry name" value="POLYKETIDE SYNTHASE-RELATED"/>
    <property type="match status" value="1"/>
</dbReference>
<keyword evidence="21" id="KW-1185">Reference proteome</keyword>
<dbReference type="RefSeq" id="WP_090386200.1">
    <property type="nucleotide sequence ID" value="NZ_FNSC01000001.1"/>
</dbReference>
<dbReference type="EMBL" id="FNSC01000001">
    <property type="protein sequence ID" value="SEE07517.1"/>
    <property type="molecule type" value="Genomic_DNA"/>
</dbReference>
<dbReference type="InterPro" id="IPR020841">
    <property type="entry name" value="PKS_Beta-ketoAc_synthase_dom"/>
</dbReference>
<dbReference type="Pfam" id="PF00109">
    <property type="entry name" value="ketoacyl-synt"/>
    <property type="match status" value="1"/>
</dbReference>
<evidence type="ECO:0000256" key="14">
    <source>
        <dbReference type="ARBA" id="ARBA00041620"/>
    </source>
</evidence>
<keyword evidence="9" id="KW-0276">Fatty acid metabolism</keyword>
<keyword evidence="6" id="KW-0963">Cytoplasm</keyword>
<evidence type="ECO:0000256" key="17">
    <source>
        <dbReference type="ARBA" id="ARBA00048506"/>
    </source>
</evidence>
<dbReference type="PROSITE" id="PS00606">
    <property type="entry name" value="KS3_1"/>
    <property type="match status" value="1"/>
</dbReference>
<evidence type="ECO:0000256" key="15">
    <source>
        <dbReference type="ARBA" id="ARBA00042143"/>
    </source>
</evidence>
<evidence type="ECO:0000256" key="4">
    <source>
        <dbReference type="ARBA" id="ARBA00011738"/>
    </source>
</evidence>
<evidence type="ECO:0000256" key="10">
    <source>
        <dbReference type="ARBA" id="ARBA00023098"/>
    </source>
</evidence>
<evidence type="ECO:0000256" key="16">
    <source>
        <dbReference type="ARBA" id="ARBA00048121"/>
    </source>
</evidence>
<name>A0A1H5FVU1_PSEAG</name>
<accession>A0A1H5FVU1</accession>
<comment type="subcellular location">
    <subcellularLocation>
        <location evidence="1">Cytoplasm</location>
    </subcellularLocation>
</comment>
<proteinExistence type="inferred from homology"/>
<dbReference type="STRING" id="53406.SAMN05421553_3978"/>
<dbReference type="EC" id="2.3.1.41" evidence="5"/>
<dbReference type="FunFam" id="3.40.47.10:FF:000005">
    <property type="entry name" value="3-oxoacyl-[acyl-carrier-protein] synthase I"/>
    <property type="match status" value="1"/>
</dbReference>
<evidence type="ECO:0000259" key="19">
    <source>
        <dbReference type="PROSITE" id="PS52004"/>
    </source>
</evidence>
<dbReference type="GO" id="GO:0006633">
    <property type="term" value="P:fatty acid biosynthetic process"/>
    <property type="evidence" value="ECO:0007669"/>
    <property type="project" value="UniProtKB-UniPathway"/>
</dbReference>
<dbReference type="InterPro" id="IPR000794">
    <property type="entry name" value="Beta-ketoacyl_synthase"/>
</dbReference>
<dbReference type="InterPro" id="IPR016039">
    <property type="entry name" value="Thiolase-like"/>
</dbReference>
<dbReference type="SMART" id="SM00825">
    <property type="entry name" value="PKS_KS"/>
    <property type="match status" value="1"/>
</dbReference>
<dbReference type="OrthoDB" id="9808669at2"/>
<evidence type="ECO:0000256" key="3">
    <source>
        <dbReference type="ARBA" id="ARBA00008467"/>
    </source>
</evidence>
<keyword evidence="8 18" id="KW-0808">Transferase</keyword>
<sequence length="406" mass="42838">MRRVVITGLGIVSCLGNDKATVSANLRAGKSGIRFNPAYAEMGLRSQVSGSVDLNLEELIDRKVYRFMGDAAAFAYLSMEQAIKDSGLSAEEISNPRVGLIAGSGGASTFNQMEAMDILREKGVKRVGPYRVPRTMGSTVSACLATPFKIKGVNYSISSACATSAHCIGNAMGQIQLGKQDVVFAGGGEEEHWSQSFLFDAMGALSTQYNETPEKASRAYDSKRDGFVIAGGGGMVVVEELEHALKRGAKIYAEIVGYGATSDGYDMVAPSGEGAVRCMQQALATVDTPIDYLNTHGTSTPVGDVAESRAVREVFGAKAPTISSTKSLSGHSLGAAGVQEAIYCMLMMEGNFIAGSVNIDEVDPEIADLPIQRSTVENAKLDTVMSNSFGFGGTNATLVLKRWAGQ</sequence>
<dbReference type="GO" id="GO:0004315">
    <property type="term" value="F:3-oxoacyl-[acyl-carrier-protein] synthase activity"/>
    <property type="evidence" value="ECO:0007669"/>
    <property type="project" value="UniProtKB-EC"/>
</dbReference>
<feature type="domain" description="Ketosynthase family 3 (KS3)" evidence="19">
    <location>
        <begin position="1"/>
        <end position="402"/>
    </location>
</feature>
<dbReference type="InterPro" id="IPR014031">
    <property type="entry name" value="Ketoacyl_synth_C"/>
</dbReference>
<evidence type="ECO:0000313" key="21">
    <source>
        <dbReference type="Proteomes" id="UP000242849"/>
    </source>
</evidence>
<evidence type="ECO:0000313" key="20">
    <source>
        <dbReference type="EMBL" id="SEE07517.1"/>
    </source>
</evidence>
<dbReference type="NCBIfam" id="NF005589">
    <property type="entry name" value="PRK07314.1"/>
    <property type="match status" value="1"/>
</dbReference>